<organism evidence="10 11">
    <name type="scientific">Microthlaspi erraticum</name>
    <dbReference type="NCBI Taxonomy" id="1685480"/>
    <lineage>
        <taxon>Eukaryota</taxon>
        <taxon>Viridiplantae</taxon>
        <taxon>Streptophyta</taxon>
        <taxon>Embryophyta</taxon>
        <taxon>Tracheophyta</taxon>
        <taxon>Spermatophyta</taxon>
        <taxon>Magnoliopsida</taxon>
        <taxon>eudicotyledons</taxon>
        <taxon>Gunneridae</taxon>
        <taxon>Pentapetalae</taxon>
        <taxon>rosids</taxon>
        <taxon>malvids</taxon>
        <taxon>Brassicales</taxon>
        <taxon>Brassicaceae</taxon>
        <taxon>Coluteocarpeae</taxon>
        <taxon>Microthlaspi</taxon>
    </lineage>
</organism>
<protein>
    <recommendedName>
        <fullName evidence="9">Defensin-like protein</fullName>
    </recommendedName>
</protein>
<dbReference type="Proteomes" id="UP000467841">
    <property type="component" value="Unassembled WGS sequence"/>
</dbReference>
<dbReference type="GO" id="GO:0031640">
    <property type="term" value="P:killing of cells of another organism"/>
    <property type="evidence" value="ECO:0007669"/>
    <property type="project" value="UniProtKB-UniRule"/>
</dbReference>
<evidence type="ECO:0000256" key="5">
    <source>
        <dbReference type="ARBA" id="ARBA00022577"/>
    </source>
</evidence>
<comment type="subcellular location">
    <subcellularLocation>
        <location evidence="1 9">Secreted</location>
    </subcellularLocation>
</comment>
<dbReference type="InterPro" id="IPR039641">
    <property type="entry name" value="LCR"/>
</dbReference>
<keyword evidence="8" id="KW-1015">Disulfide bond</keyword>
<keyword evidence="7 9" id="KW-0611">Plant defense</keyword>
<name>A0A6D2K3X7_9BRAS</name>
<dbReference type="OrthoDB" id="993238at2759"/>
<evidence type="ECO:0000256" key="1">
    <source>
        <dbReference type="ARBA" id="ARBA00004613"/>
    </source>
</evidence>
<evidence type="ECO:0000256" key="4">
    <source>
        <dbReference type="ARBA" id="ARBA00022529"/>
    </source>
</evidence>
<keyword evidence="4 9" id="KW-0929">Antimicrobial</keyword>
<dbReference type="GO" id="GO:0050832">
    <property type="term" value="P:defense response to fungus"/>
    <property type="evidence" value="ECO:0007669"/>
    <property type="project" value="UniProtKB-UniRule"/>
</dbReference>
<proteinExistence type="inferred from homology"/>
<keyword evidence="11" id="KW-1185">Reference proteome</keyword>
<dbReference type="PANTHER" id="PTHR36788">
    <property type="entry name" value="DEFENSIN-LIKE PROTEIN 183"/>
    <property type="match status" value="1"/>
</dbReference>
<evidence type="ECO:0000256" key="9">
    <source>
        <dbReference type="RuleBase" id="RU367109"/>
    </source>
</evidence>
<evidence type="ECO:0000256" key="3">
    <source>
        <dbReference type="ARBA" id="ARBA00022525"/>
    </source>
</evidence>
<evidence type="ECO:0000313" key="11">
    <source>
        <dbReference type="Proteomes" id="UP000467841"/>
    </source>
</evidence>
<gene>
    <name evidence="10" type="ORF">MERR_LOCUS36049</name>
</gene>
<sequence length="108" mass="11443">MNDVYNVAVVNQSSAAQCMETQGPCDNCDQKCLAKYGPSVHTQCGNSQCICIYECGQPAKTCSGGGGMCSQNCPETCCDANCAQKFNGGKGYCQSLGNYNLCQCEYPC</sequence>
<dbReference type="PANTHER" id="PTHR36788:SF4">
    <property type="entry name" value="DEFENSIN-LIKE PROTEIN 181-RELATED"/>
    <property type="match status" value="1"/>
</dbReference>
<dbReference type="GO" id="GO:0005576">
    <property type="term" value="C:extracellular region"/>
    <property type="evidence" value="ECO:0007669"/>
    <property type="project" value="UniProtKB-SubCell"/>
</dbReference>
<keyword evidence="5 9" id="KW-0295">Fungicide</keyword>
<evidence type="ECO:0000256" key="8">
    <source>
        <dbReference type="ARBA" id="ARBA00023157"/>
    </source>
</evidence>
<reference evidence="10" key="1">
    <citation type="submission" date="2020-01" db="EMBL/GenBank/DDBJ databases">
        <authorList>
            <person name="Mishra B."/>
        </authorList>
    </citation>
    <scope>NUCLEOTIDE SEQUENCE [LARGE SCALE GENOMIC DNA]</scope>
</reference>
<evidence type="ECO:0000256" key="7">
    <source>
        <dbReference type="ARBA" id="ARBA00022821"/>
    </source>
</evidence>
<evidence type="ECO:0000256" key="6">
    <source>
        <dbReference type="ARBA" id="ARBA00022729"/>
    </source>
</evidence>
<comment type="caution">
    <text evidence="10">The sequence shown here is derived from an EMBL/GenBank/DDBJ whole genome shotgun (WGS) entry which is preliminary data.</text>
</comment>
<evidence type="ECO:0000256" key="2">
    <source>
        <dbReference type="ARBA" id="ARBA00006722"/>
    </source>
</evidence>
<dbReference type="EMBL" id="CACVBM020001396">
    <property type="protein sequence ID" value="CAA7048814.1"/>
    <property type="molecule type" value="Genomic_DNA"/>
</dbReference>
<comment type="similarity">
    <text evidence="2 9">Belongs to the DEFL family.</text>
</comment>
<keyword evidence="6" id="KW-0732">Signal</keyword>
<accession>A0A6D2K3X7</accession>
<dbReference type="AlphaFoldDB" id="A0A6D2K3X7"/>
<evidence type="ECO:0000313" key="10">
    <source>
        <dbReference type="EMBL" id="CAA7048814.1"/>
    </source>
</evidence>
<keyword evidence="3 9" id="KW-0964">Secreted</keyword>